<dbReference type="Proteomes" id="UP001530315">
    <property type="component" value="Unassembled WGS sequence"/>
</dbReference>
<dbReference type="AlphaFoldDB" id="A0ABD3MXL5"/>
<evidence type="ECO:0000313" key="3">
    <source>
        <dbReference type="Proteomes" id="UP001530315"/>
    </source>
</evidence>
<sequence length="173" mass="17234">MKEEVGEAVVDAIHREGGIEMIEEDATSGIVEVIADEGGKVTTDHTSNGASDRTVDDAVSPPSGDGDVVIAGKDEDVSDDAETGHGGDGSEKTANVSSTVGKGEKPSDVTSTEGGAGSAALTMPDGGSERGGDGKMAARSSSPEKANPSPRNDDPPAEEGGGGSSPRENPPEM</sequence>
<gene>
    <name evidence="2" type="ORF">ACHAW5_005860</name>
</gene>
<protein>
    <submittedName>
        <fullName evidence="2">Uncharacterized protein</fullName>
    </submittedName>
</protein>
<name>A0ABD3MXL5_9STRA</name>
<keyword evidence="3" id="KW-1185">Reference proteome</keyword>
<evidence type="ECO:0000313" key="2">
    <source>
        <dbReference type="EMBL" id="KAL3768447.1"/>
    </source>
</evidence>
<comment type="caution">
    <text evidence="2">The sequence shown here is derived from an EMBL/GenBank/DDBJ whole genome shotgun (WGS) entry which is preliminary data.</text>
</comment>
<evidence type="ECO:0000256" key="1">
    <source>
        <dbReference type="SAM" id="MobiDB-lite"/>
    </source>
</evidence>
<proteinExistence type="predicted"/>
<reference evidence="2 3" key="1">
    <citation type="submission" date="2024-10" db="EMBL/GenBank/DDBJ databases">
        <title>Updated reference genomes for cyclostephanoid diatoms.</title>
        <authorList>
            <person name="Roberts W.R."/>
            <person name="Alverson A.J."/>
        </authorList>
    </citation>
    <scope>NUCLEOTIDE SEQUENCE [LARGE SCALE GENOMIC DNA]</scope>
    <source>
        <strain evidence="2 3">AJA276-08</strain>
    </source>
</reference>
<accession>A0ABD3MXL5</accession>
<feature type="compositionally biased region" description="Basic and acidic residues" evidence="1">
    <location>
        <begin position="82"/>
        <end position="91"/>
    </location>
</feature>
<organism evidence="2 3">
    <name type="scientific">Stephanodiscus triporus</name>
    <dbReference type="NCBI Taxonomy" id="2934178"/>
    <lineage>
        <taxon>Eukaryota</taxon>
        <taxon>Sar</taxon>
        <taxon>Stramenopiles</taxon>
        <taxon>Ochrophyta</taxon>
        <taxon>Bacillariophyta</taxon>
        <taxon>Coscinodiscophyceae</taxon>
        <taxon>Thalassiosirophycidae</taxon>
        <taxon>Stephanodiscales</taxon>
        <taxon>Stephanodiscaceae</taxon>
        <taxon>Stephanodiscus</taxon>
    </lineage>
</organism>
<feature type="region of interest" description="Disordered" evidence="1">
    <location>
        <begin position="36"/>
        <end position="173"/>
    </location>
</feature>
<dbReference type="EMBL" id="JALLAZ020001678">
    <property type="protein sequence ID" value="KAL3768447.1"/>
    <property type="molecule type" value="Genomic_DNA"/>
</dbReference>